<evidence type="ECO:0000313" key="4">
    <source>
        <dbReference type="Proteomes" id="UP000243105"/>
    </source>
</evidence>
<keyword evidence="2" id="KW-0479">Metal-binding</keyword>
<accession>A0A916LJ00</accession>
<dbReference type="PANTHER" id="PTHR43076:SF1">
    <property type="entry name" value="LIPOYL SYNTHASE 2"/>
    <property type="match status" value="1"/>
</dbReference>
<name>A0A916LJ00_KRYT1</name>
<evidence type="ECO:0000256" key="1">
    <source>
        <dbReference type="ARBA" id="ARBA00001966"/>
    </source>
</evidence>
<comment type="cofactor">
    <cofactor evidence="1">
        <name>[4Fe-4S] cluster</name>
        <dbReference type="ChEBI" id="CHEBI:49883"/>
    </cofactor>
</comment>
<organism evidence="3 4">
    <name type="scientific">Kryptobacter tengchongensis</name>
    <dbReference type="NCBI Taxonomy" id="1643429"/>
    <lineage>
        <taxon>Bacteria</taxon>
        <taxon>Pseudomonadati</taxon>
        <taxon>Candidatus Kryptoniota</taxon>
        <taxon>Candidatus Kryptobacter</taxon>
    </lineage>
</organism>
<protein>
    <recommendedName>
        <fullName evidence="5">Dehypoxanthine futalosine cyclase</fullName>
    </recommendedName>
</protein>
<gene>
    <name evidence="3" type="ORF">JGI25_00582</name>
</gene>
<dbReference type="InterPro" id="IPR058240">
    <property type="entry name" value="rSAM_sf"/>
</dbReference>
<dbReference type="InterPro" id="IPR034405">
    <property type="entry name" value="F420"/>
</dbReference>
<dbReference type="Proteomes" id="UP000243105">
    <property type="component" value="Unassembled WGS sequence"/>
</dbReference>
<dbReference type="PANTHER" id="PTHR43076">
    <property type="entry name" value="FO SYNTHASE (COFH)"/>
    <property type="match status" value="1"/>
</dbReference>
<comment type="caution">
    <text evidence="3">The sequence shown here is derived from an EMBL/GenBank/DDBJ whole genome shotgun (WGS) entry which is preliminary data.</text>
</comment>
<dbReference type="EMBL" id="CZVV01000026">
    <property type="protein sequence ID" value="CUS99482.1"/>
    <property type="molecule type" value="Genomic_DNA"/>
</dbReference>
<keyword evidence="2" id="KW-0411">Iron-sulfur</keyword>
<feature type="non-terminal residue" evidence="3">
    <location>
        <position position="100"/>
    </location>
</feature>
<dbReference type="GO" id="GO:0051539">
    <property type="term" value="F:4 iron, 4 sulfur cluster binding"/>
    <property type="evidence" value="ECO:0007669"/>
    <property type="project" value="UniProtKB-KW"/>
</dbReference>
<dbReference type="GO" id="GO:0044689">
    <property type="term" value="F:7,8-didemethyl-8-hydroxy-5-deazariboflavin synthase activity"/>
    <property type="evidence" value="ECO:0007669"/>
    <property type="project" value="TreeGrafter"/>
</dbReference>
<reference evidence="3 4" key="1">
    <citation type="submission" date="2015-11" db="EMBL/GenBank/DDBJ databases">
        <authorList>
            <person name="Varghese N."/>
        </authorList>
    </citation>
    <scope>NUCLEOTIDE SEQUENCE [LARGE SCALE GENOMIC DNA]</scope>
    <source>
        <strain evidence="3 4">JGI-25</strain>
    </source>
</reference>
<evidence type="ECO:0000313" key="3">
    <source>
        <dbReference type="EMBL" id="CUS99482.1"/>
    </source>
</evidence>
<keyword evidence="2" id="KW-0004">4Fe-4S</keyword>
<dbReference type="Gene3D" id="3.20.20.70">
    <property type="entry name" value="Aldolase class I"/>
    <property type="match status" value="1"/>
</dbReference>
<keyword evidence="2" id="KW-0408">Iron</keyword>
<dbReference type="SUPFAM" id="SSF102114">
    <property type="entry name" value="Radical SAM enzymes"/>
    <property type="match status" value="1"/>
</dbReference>
<dbReference type="AlphaFoldDB" id="A0A916LJ00"/>
<dbReference type="RefSeq" id="WP_072263728.1">
    <property type="nucleotide sequence ID" value="NZ_CZVV01000026.1"/>
</dbReference>
<evidence type="ECO:0008006" key="5">
    <source>
        <dbReference type="Google" id="ProtNLM"/>
    </source>
</evidence>
<evidence type="ECO:0000256" key="2">
    <source>
        <dbReference type="ARBA" id="ARBA00022485"/>
    </source>
</evidence>
<sequence>MDKKLLDIYRKVENGERLNFEDGVNLFKSDDLITIGMMADMVRWRLHPEPVVTYIIDRNINYTNICTTECTFCAFYAKVGDTVKGYTLNLIFNLGREIRG</sequence>
<dbReference type="InterPro" id="IPR013785">
    <property type="entry name" value="Aldolase_TIM"/>
</dbReference>
<proteinExistence type="predicted"/>